<dbReference type="PANTHER" id="PTHR43280:SF2">
    <property type="entry name" value="HTH-TYPE TRANSCRIPTIONAL REGULATOR EXSA"/>
    <property type="match status" value="1"/>
</dbReference>
<comment type="caution">
    <text evidence="5">The sequence shown here is derived from an EMBL/GenBank/DDBJ whole genome shotgun (WGS) entry which is preliminary data.</text>
</comment>
<dbReference type="Pfam" id="PF12833">
    <property type="entry name" value="HTH_18"/>
    <property type="match status" value="1"/>
</dbReference>
<evidence type="ECO:0000259" key="4">
    <source>
        <dbReference type="PROSITE" id="PS01124"/>
    </source>
</evidence>
<name>A0A3D9IY97_9BACL</name>
<dbReference type="InterPro" id="IPR037923">
    <property type="entry name" value="HTH-like"/>
</dbReference>
<reference evidence="5 6" key="1">
    <citation type="submission" date="2018-07" db="EMBL/GenBank/DDBJ databases">
        <title>Genomic Encyclopedia of Type Strains, Phase III (KMG-III): the genomes of soil and plant-associated and newly described type strains.</title>
        <authorList>
            <person name="Whitman W."/>
        </authorList>
    </citation>
    <scope>NUCLEOTIDE SEQUENCE [LARGE SCALE GENOMIC DNA]</scope>
    <source>
        <strain evidence="5 6">CECT 7287</strain>
    </source>
</reference>
<keyword evidence="2" id="KW-0238">DNA-binding</keyword>
<accession>A0A3D9IY97</accession>
<dbReference type="PROSITE" id="PS00041">
    <property type="entry name" value="HTH_ARAC_FAMILY_1"/>
    <property type="match status" value="1"/>
</dbReference>
<dbReference type="InterPro" id="IPR014710">
    <property type="entry name" value="RmlC-like_jellyroll"/>
</dbReference>
<sequence length="291" mass="32911">MTASSLTERLEHGNLSDPFYIEYVSRTQPFTMEAHHFHSYFELYCLLSGTRDYFVRDSTYGVEAGDLVFIGPNVLHQTLLAGDPAHARIVVHIDDRYVRNVLGEHAELLLGPFVAAAPIVRLKGEQRLRLDALTDRILEELRMRPPGFELALRSAFAELLLLSARAVQAGHAPEASLSSPMHRKMSEIVRYLNASYGEPIKVGELAERFYISPYHMSRSFKAATGFTVIDYLNLTRVKEAQRLLRATRLPITEIAARTGFDNFSHFGKTFKKITRASARDYRKEHSAASPQ</sequence>
<gene>
    <name evidence="5" type="ORF">DFP98_118102</name>
</gene>
<keyword evidence="6" id="KW-1185">Reference proteome</keyword>
<dbReference type="Pfam" id="PF02311">
    <property type="entry name" value="AraC_binding"/>
    <property type="match status" value="1"/>
</dbReference>
<dbReference type="SMART" id="SM00342">
    <property type="entry name" value="HTH_ARAC"/>
    <property type="match status" value="1"/>
</dbReference>
<dbReference type="AlphaFoldDB" id="A0A3D9IY97"/>
<dbReference type="InterPro" id="IPR018060">
    <property type="entry name" value="HTH_AraC"/>
</dbReference>
<dbReference type="InterPro" id="IPR003313">
    <property type="entry name" value="AraC-bd"/>
</dbReference>
<protein>
    <submittedName>
        <fullName evidence="5">AraC-like protein</fullName>
    </submittedName>
</protein>
<dbReference type="PROSITE" id="PS01124">
    <property type="entry name" value="HTH_ARAC_FAMILY_2"/>
    <property type="match status" value="1"/>
</dbReference>
<evidence type="ECO:0000313" key="5">
    <source>
        <dbReference type="EMBL" id="RED66479.1"/>
    </source>
</evidence>
<dbReference type="Gene3D" id="1.10.10.60">
    <property type="entry name" value="Homeodomain-like"/>
    <property type="match status" value="2"/>
</dbReference>
<dbReference type="PANTHER" id="PTHR43280">
    <property type="entry name" value="ARAC-FAMILY TRANSCRIPTIONAL REGULATOR"/>
    <property type="match status" value="1"/>
</dbReference>
<dbReference type="OrthoDB" id="506156at2"/>
<feature type="domain" description="HTH araC/xylS-type" evidence="4">
    <location>
        <begin position="186"/>
        <end position="284"/>
    </location>
</feature>
<proteinExistence type="predicted"/>
<dbReference type="SUPFAM" id="SSF46689">
    <property type="entry name" value="Homeodomain-like"/>
    <property type="match status" value="2"/>
</dbReference>
<organism evidence="5 6">
    <name type="scientific">Cohnella phaseoli</name>
    <dbReference type="NCBI Taxonomy" id="456490"/>
    <lineage>
        <taxon>Bacteria</taxon>
        <taxon>Bacillati</taxon>
        <taxon>Bacillota</taxon>
        <taxon>Bacilli</taxon>
        <taxon>Bacillales</taxon>
        <taxon>Paenibacillaceae</taxon>
        <taxon>Cohnella</taxon>
    </lineage>
</organism>
<dbReference type="Gene3D" id="2.60.120.10">
    <property type="entry name" value="Jelly Rolls"/>
    <property type="match status" value="1"/>
</dbReference>
<dbReference type="SUPFAM" id="SSF51215">
    <property type="entry name" value="Regulatory protein AraC"/>
    <property type="match status" value="1"/>
</dbReference>
<keyword evidence="1" id="KW-0805">Transcription regulation</keyword>
<keyword evidence="3" id="KW-0804">Transcription</keyword>
<evidence type="ECO:0000256" key="2">
    <source>
        <dbReference type="ARBA" id="ARBA00023125"/>
    </source>
</evidence>
<dbReference type="Proteomes" id="UP000256977">
    <property type="component" value="Unassembled WGS sequence"/>
</dbReference>
<evidence type="ECO:0000256" key="1">
    <source>
        <dbReference type="ARBA" id="ARBA00023015"/>
    </source>
</evidence>
<dbReference type="InterPro" id="IPR018062">
    <property type="entry name" value="HTH_AraC-typ_CS"/>
</dbReference>
<dbReference type="GO" id="GO:0003700">
    <property type="term" value="F:DNA-binding transcription factor activity"/>
    <property type="evidence" value="ECO:0007669"/>
    <property type="project" value="InterPro"/>
</dbReference>
<dbReference type="EMBL" id="QRDZ01000018">
    <property type="protein sequence ID" value="RED66479.1"/>
    <property type="molecule type" value="Genomic_DNA"/>
</dbReference>
<dbReference type="RefSeq" id="WP_116062709.1">
    <property type="nucleotide sequence ID" value="NZ_QRDZ01000018.1"/>
</dbReference>
<evidence type="ECO:0000313" key="6">
    <source>
        <dbReference type="Proteomes" id="UP000256977"/>
    </source>
</evidence>
<evidence type="ECO:0000256" key="3">
    <source>
        <dbReference type="ARBA" id="ARBA00023163"/>
    </source>
</evidence>
<dbReference type="InterPro" id="IPR009057">
    <property type="entry name" value="Homeodomain-like_sf"/>
</dbReference>
<dbReference type="GO" id="GO:0043565">
    <property type="term" value="F:sequence-specific DNA binding"/>
    <property type="evidence" value="ECO:0007669"/>
    <property type="project" value="InterPro"/>
</dbReference>